<gene>
    <name evidence="2" type="ORF">GCM10010964_29860</name>
</gene>
<dbReference type="EMBL" id="BMKS01000009">
    <property type="protein sequence ID" value="GGG40296.1"/>
    <property type="molecule type" value="Genomic_DNA"/>
</dbReference>
<dbReference type="AlphaFoldDB" id="A0A8J2ZCX7"/>
<dbReference type="InterPro" id="IPR010331">
    <property type="entry name" value="ExoD"/>
</dbReference>
<evidence type="ECO:0000313" key="2">
    <source>
        <dbReference type="EMBL" id="GGG40296.1"/>
    </source>
</evidence>
<protein>
    <recommendedName>
        <fullName evidence="4">Exopolysaccharide biosynthesis protein</fullName>
    </recommendedName>
</protein>
<organism evidence="2 3">
    <name type="scientific">Caldovatus sediminis</name>
    <dbReference type="NCBI Taxonomy" id="2041189"/>
    <lineage>
        <taxon>Bacteria</taxon>
        <taxon>Pseudomonadati</taxon>
        <taxon>Pseudomonadota</taxon>
        <taxon>Alphaproteobacteria</taxon>
        <taxon>Acetobacterales</taxon>
        <taxon>Roseomonadaceae</taxon>
        <taxon>Caldovatus</taxon>
    </lineage>
</organism>
<reference evidence="2 3" key="1">
    <citation type="journal article" date="2014" name="Int. J. Syst. Evol. Microbiol.">
        <title>Complete genome sequence of Corynebacterium casei LMG S-19264T (=DSM 44701T), isolated from a smear-ripened cheese.</title>
        <authorList>
            <consortium name="US DOE Joint Genome Institute (JGI-PGF)"/>
            <person name="Walter F."/>
            <person name="Albersmeier A."/>
            <person name="Kalinowski J."/>
            <person name="Ruckert C."/>
        </authorList>
    </citation>
    <scope>NUCLEOTIDE SEQUENCE [LARGE SCALE GENOMIC DNA]</scope>
    <source>
        <strain evidence="2 3">CGMCC 1.16330</strain>
    </source>
</reference>
<evidence type="ECO:0008006" key="4">
    <source>
        <dbReference type="Google" id="ProtNLM"/>
    </source>
</evidence>
<evidence type="ECO:0000313" key="3">
    <source>
        <dbReference type="Proteomes" id="UP000597507"/>
    </source>
</evidence>
<keyword evidence="1" id="KW-0812">Transmembrane</keyword>
<accession>A0A8J2ZCX7</accession>
<name>A0A8J2ZCX7_9PROT</name>
<keyword evidence="1" id="KW-0472">Membrane</keyword>
<comment type="caution">
    <text evidence="2">The sequence shown here is derived from an EMBL/GenBank/DDBJ whole genome shotgun (WGS) entry which is preliminary data.</text>
</comment>
<keyword evidence="3" id="KW-1185">Reference proteome</keyword>
<dbReference type="PANTHER" id="PTHR41795">
    <property type="entry name" value="EXOPOLYSACCHARIDE SYNTHESIS PROTEIN"/>
    <property type="match status" value="1"/>
</dbReference>
<dbReference type="PANTHER" id="PTHR41795:SF1">
    <property type="entry name" value="EXOPOLYSACCHARIDE SYNTHESIS PROTEIN"/>
    <property type="match status" value="1"/>
</dbReference>
<keyword evidence="1" id="KW-1133">Transmembrane helix</keyword>
<dbReference type="PIRSF" id="PIRSF033239">
    <property type="entry name" value="ExoD"/>
    <property type="match status" value="1"/>
</dbReference>
<evidence type="ECO:0000256" key="1">
    <source>
        <dbReference type="SAM" id="Phobius"/>
    </source>
</evidence>
<feature type="transmembrane region" description="Helical" evidence="1">
    <location>
        <begin position="121"/>
        <end position="141"/>
    </location>
</feature>
<dbReference type="RefSeq" id="WP_188901595.1">
    <property type="nucleotide sequence ID" value="NZ_BMKS01000009.1"/>
</dbReference>
<sequence>MRCGAAPPDPRTETITLGELVDGAGRAGFGAVLLALALPAALPVPMTGMPAGIGVLITAGRLLLGYEHPWLPGPLRRVRLQRSAVRAGLRRLARLLRRAGRRPPRRGGRAAQSIGGPLGRWLTGVSVTLAGLVILVPIPFGNQLPGLAVAALGLGLLRRDAAALLAGHVLTLLALAWATAVLLAGHRLATWAAMPFGN</sequence>
<dbReference type="Pfam" id="PF06055">
    <property type="entry name" value="ExoD"/>
    <property type="match status" value="1"/>
</dbReference>
<proteinExistence type="predicted"/>
<dbReference type="Proteomes" id="UP000597507">
    <property type="component" value="Unassembled WGS sequence"/>
</dbReference>
<feature type="transmembrane region" description="Helical" evidence="1">
    <location>
        <begin position="161"/>
        <end position="184"/>
    </location>
</feature>